<evidence type="ECO:0000313" key="7">
    <source>
        <dbReference type="WBParaSite" id="DME_0000606501-mRNA-1"/>
    </source>
</evidence>
<feature type="domain" description="Tyrosinase copper-binding" evidence="2">
    <location>
        <begin position="134"/>
        <end position="151"/>
    </location>
</feature>
<accession>A0A0N4UF68</accession>
<name>A0A0N4UF68_DRAME</name>
<dbReference type="GO" id="GO:0046872">
    <property type="term" value="F:metal ion binding"/>
    <property type="evidence" value="ECO:0007669"/>
    <property type="project" value="UniProtKB-KW"/>
</dbReference>
<dbReference type="AlphaFoldDB" id="A0A0N4UF68"/>
<dbReference type="InterPro" id="IPR002227">
    <property type="entry name" value="Tyrosinase_Cu-bd"/>
</dbReference>
<dbReference type="OrthoDB" id="6132182at2759"/>
<dbReference type="PRINTS" id="PR00092">
    <property type="entry name" value="TYROSINASE"/>
</dbReference>
<dbReference type="WBParaSite" id="DME_0000606501-mRNA-1">
    <property type="protein sequence ID" value="DME_0000606501-mRNA-1"/>
    <property type="gene ID" value="DME_0000606501"/>
</dbReference>
<dbReference type="Gene3D" id="1.10.1280.10">
    <property type="entry name" value="Di-copper center containing domain from catechol oxidase"/>
    <property type="match status" value="1"/>
</dbReference>
<dbReference type="PANTHER" id="PTHR11474">
    <property type="entry name" value="TYROSINASE FAMILY MEMBER"/>
    <property type="match status" value="1"/>
</dbReference>
<dbReference type="SUPFAM" id="SSF48056">
    <property type="entry name" value="Di-copper centre-containing domain"/>
    <property type="match status" value="1"/>
</dbReference>
<sequence length="442" mass="51034">MKETCEQLRAFDMLARRNAQNIIRINRQIINAPGVPNNPRLTPAVPNNSFIPYAYDCMDMHCLCPYFRGMTAPDGRCFLTNGMELRRTVRKEIRMLTNDELQRLNNAIRQLKLSAIYDQLANIHRQFASGTGAHSGPAFLLWHREFLKRYEISLRLIDPTVAIPYWDSVMDGFLPDPRDSVLWTPYLFGETDQANNVVTGPYGNDFRTLEGNPYITRNLGIEGHLFTEKNLQDFYNKQSIDGVLAYTAPQSGCIYPPNFGALEYSHASVHSWVGGDMKPPRRSANDPIFFFHHSFVDFIFEQWRQTKQNRFQREHQYSPNIEQCSSPLHFSHAPMRPFNILNIQGLSNSYTDYMYTYEPRPTCSIRSPSCNSQYLFCSIRNGISRCISKVKMNGNCRGFEQDDACYNGMCINGICRPPPSTLVTFQHFICPLQLRKQYLPFM</sequence>
<dbReference type="InterPro" id="IPR050316">
    <property type="entry name" value="Tyrosinase/Hemocyanin"/>
</dbReference>
<evidence type="ECO:0000313" key="5">
    <source>
        <dbReference type="Proteomes" id="UP000038040"/>
    </source>
</evidence>
<dbReference type="GO" id="GO:0016491">
    <property type="term" value="F:oxidoreductase activity"/>
    <property type="evidence" value="ECO:0007669"/>
    <property type="project" value="InterPro"/>
</dbReference>
<dbReference type="EMBL" id="UYYG01000011">
    <property type="protein sequence ID" value="VDN51031.1"/>
    <property type="molecule type" value="Genomic_DNA"/>
</dbReference>
<protein>
    <submittedName>
        <fullName evidence="7">Tyrosinase_Cu-bd domain-containing protein</fullName>
    </submittedName>
</protein>
<dbReference type="PROSITE" id="PS00498">
    <property type="entry name" value="TYROSINASE_2"/>
    <property type="match status" value="1"/>
</dbReference>
<keyword evidence="6" id="KW-1185">Reference proteome</keyword>
<dbReference type="Pfam" id="PF00264">
    <property type="entry name" value="Tyrosinase"/>
    <property type="match status" value="1"/>
</dbReference>
<dbReference type="InterPro" id="IPR008922">
    <property type="entry name" value="Di-copper_centre_dom_sf"/>
</dbReference>
<organism evidence="5 7">
    <name type="scientific">Dracunculus medinensis</name>
    <name type="common">Guinea worm</name>
    <dbReference type="NCBI Taxonomy" id="318479"/>
    <lineage>
        <taxon>Eukaryota</taxon>
        <taxon>Metazoa</taxon>
        <taxon>Ecdysozoa</taxon>
        <taxon>Nematoda</taxon>
        <taxon>Chromadorea</taxon>
        <taxon>Rhabditida</taxon>
        <taxon>Spirurina</taxon>
        <taxon>Dracunculoidea</taxon>
        <taxon>Dracunculidae</taxon>
        <taxon>Dracunculus</taxon>
    </lineage>
</organism>
<evidence type="ECO:0000259" key="2">
    <source>
        <dbReference type="PROSITE" id="PS00497"/>
    </source>
</evidence>
<keyword evidence="1" id="KW-0479">Metal-binding</keyword>
<evidence type="ECO:0000313" key="4">
    <source>
        <dbReference type="EMBL" id="VDN51031.1"/>
    </source>
</evidence>
<reference evidence="7" key="1">
    <citation type="submission" date="2017-02" db="UniProtKB">
        <authorList>
            <consortium name="WormBaseParasite"/>
        </authorList>
    </citation>
    <scope>IDENTIFICATION</scope>
</reference>
<dbReference type="PROSITE" id="PS00497">
    <property type="entry name" value="TYROSINASE_1"/>
    <property type="match status" value="1"/>
</dbReference>
<dbReference type="Proteomes" id="UP000274756">
    <property type="component" value="Unassembled WGS sequence"/>
</dbReference>
<feature type="domain" description="Tyrosinase copper-binding" evidence="3">
    <location>
        <begin position="286"/>
        <end position="297"/>
    </location>
</feature>
<evidence type="ECO:0000259" key="3">
    <source>
        <dbReference type="PROSITE" id="PS00498"/>
    </source>
</evidence>
<proteinExistence type="predicted"/>
<dbReference type="STRING" id="318479.A0A0N4UF68"/>
<gene>
    <name evidence="4" type="ORF">DME_LOCUS1004</name>
</gene>
<reference evidence="4 6" key="2">
    <citation type="submission" date="2018-11" db="EMBL/GenBank/DDBJ databases">
        <authorList>
            <consortium name="Pathogen Informatics"/>
        </authorList>
    </citation>
    <scope>NUCLEOTIDE SEQUENCE [LARGE SCALE GENOMIC DNA]</scope>
</reference>
<evidence type="ECO:0000313" key="6">
    <source>
        <dbReference type="Proteomes" id="UP000274756"/>
    </source>
</evidence>
<dbReference type="PANTHER" id="PTHR11474:SF50">
    <property type="entry name" value="TYROSINASE COPPER-BINDING DOMAIN-CONTAINING PROTEIN"/>
    <property type="match status" value="1"/>
</dbReference>
<dbReference type="Proteomes" id="UP000038040">
    <property type="component" value="Unplaced"/>
</dbReference>
<evidence type="ECO:0000256" key="1">
    <source>
        <dbReference type="ARBA" id="ARBA00022723"/>
    </source>
</evidence>